<feature type="region of interest" description="Disordered" evidence="1">
    <location>
        <begin position="87"/>
        <end position="108"/>
    </location>
</feature>
<dbReference type="KEGG" id="phet:94288795"/>
<name>A0A836H9Z8_9TRYP</name>
<protein>
    <submittedName>
        <fullName evidence="2">Uncharacterized protein</fullName>
    </submittedName>
</protein>
<feature type="region of interest" description="Disordered" evidence="1">
    <location>
        <begin position="416"/>
        <end position="441"/>
    </location>
</feature>
<evidence type="ECO:0000313" key="2">
    <source>
        <dbReference type="EMBL" id="KAG5496392.1"/>
    </source>
</evidence>
<evidence type="ECO:0000313" key="3">
    <source>
        <dbReference type="Proteomes" id="UP000674318"/>
    </source>
</evidence>
<dbReference type="Proteomes" id="UP000674318">
    <property type="component" value="Chromosome 32"/>
</dbReference>
<dbReference type="EMBL" id="JAFJZO010000032">
    <property type="protein sequence ID" value="KAG5496392.1"/>
    <property type="molecule type" value="Genomic_DNA"/>
</dbReference>
<reference evidence="2 3" key="1">
    <citation type="submission" date="2021-02" db="EMBL/GenBank/DDBJ databases">
        <title>Porcisia hertigi Genome sequencing and assembly.</title>
        <authorList>
            <person name="Almutairi H."/>
            <person name="Gatherer D."/>
        </authorList>
    </citation>
    <scope>NUCLEOTIDE SEQUENCE [LARGE SCALE GENOMIC DNA]</scope>
    <source>
        <strain evidence="2 3">C119</strain>
    </source>
</reference>
<proteinExistence type="predicted"/>
<sequence length="1042" mass="112487">MLSHCAEWWDASNYLQSASAGTRSRSWPLHRPFVFFADTSAAAARIVDPSNISERDVSDGGARRRLLRVLRLLSARGGWQVCVPRSDGGDTSRTAAAVSQTSHHHAEGKEEEELVHVDWLDYITQRCVEADLRPAGDYDDFQHLLCSDTSQACVGCPLRARLICSAESSAGQWDYRSAAGRDGTALTFAVPDTFTPLSAVLWHVLAAEVEGVVLNTLHGLLQHYLWWPFLASSDRTGTSSETQTIDRAGALGYVRQALQTLVRTPEQVFACDLTHAAPNGAVLSAALALPPPVEGPITFSCVLPSSVCLLPLARDSESSRFFIHGIPESVAPDGVVLRRHPLRVLLVRVDPEGDWLPPPETLANQRTFYTSFNEQMGRMCAVTDDGEVGEDSNTDISEDFAVREAAGAGKRTVVRSSTDTASAKALSPFSPPSPLCGERSPTEDRVISELTEHVIGREPFGHAVNATRNADRFLWLAAIRLFVYALLHGVRVVITPERLPTFVKVFGYRHMTQLHRRLCEVREEFKAAAIGEGPMSLFADAAEAPTRAAAIALLDGLSHREPPIAVYVVDQVSLSGFTQLQVKSAVFGTTSPERSVPTALSSLPLSPVVLCRDLLRHPFSFDDVRGLSRPSGVCELAHCGVLDAVEMCRASLKFQSQRPRCSAEEIMTSCAAAVASGDRDASLMHDSRVLVVALPPLFTPALTDADGGASAPRTKRCAATQHRHGTDAVIWQATVDQAGLPQPLLPSVLLVAPTQLQAVHYGGLLRKAALALLETLPSPCTGEVNSVAFTHDSSRAVWRSAQEGVVRGGGAFFVSLARQIQWLMRQLSLLPAYTPSAGVDVEGPGSSLAPAAVSWGIGVSPQDRVAVRFVLAILCESCGAMVTRLAEPLIERNAAAGPVLSPLHRAKASLLTRGPRARRRLWMEALRAAVESPSTVHAEPLLHVYHQSLDMMFSGVSHGPVVDAGFGVNTLHEETMQWFASDRFLSSVPEPSTCGAAHAHHRGGATKPSFCLYPFLEPLHTNTRAVREALALVFWTLSATVS</sequence>
<dbReference type="AlphaFoldDB" id="A0A836H9Z8"/>
<feature type="compositionally biased region" description="Polar residues" evidence="1">
    <location>
        <begin position="89"/>
        <end position="101"/>
    </location>
</feature>
<dbReference type="GeneID" id="94288795"/>
<dbReference type="RefSeq" id="XP_067754875.1">
    <property type="nucleotide sequence ID" value="XM_067898718.1"/>
</dbReference>
<dbReference type="OrthoDB" id="273544at2759"/>
<organism evidence="2 3">
    <name type="scientific">Porcisia hertigi</name>
    <dbReference type="NCBI Taxonomy" id="2761500"/>
    <lineage>
        <taxon>Eukaryota</taxon>
        <taxon>Discoba</taxon>
        <taxon>Euglenozoa</taxon>
        <taxon>Kinetoplastea</taxon>
        <taxon>Metakinetoplastina</taxon>
        <taxon>Trypanosomatida</taxon>
        <taxon>Trypanosomatidae</taxon>
        <taxon>Leishmaniinae</taxon>
        <taxon>Porcisia</taxon>
    </lineage>
</organism>
<gene>
    <name evidence="2" type="ORF">JKF63_02694</name>
</gene>
<keyword evidence="3" id="KW-1185">Reference proteome</keyword>
<comment type="caution">
    <text evidence="2">The sequence shown here is derived from an EMBL/GenBank/DDBJ whole genome shotgun (WGS) entry which is preliminary data.</text>
</comment>
<evidence type="ECO:0000256" key="1">
    <source>
        <dbReference type="SAM" id="MobiDB-lite"/>
    </source>
</evidence>
<accession>A0A836H9Z8</accession>